<dbReference type="GO" id="GO:0034456">
    <property type="term" value="C:UTP-C complex"/>
    <property type="evidence" value="ECO:0007669"/>
    <property type="project" value="TreeGrafter"/>
</dbReference>
<dbReference type="AlphaFoldDB" id="A0A7S2S2W7"/>
<dbReference type="GO" id="GO:0006364">
    <property type="term" value="P:rRNA processing"/>
    <property type="evidence" value="ECO:0007669"/>
    <property type="project" value="TreeGrafter"/>
</dbReference>
<protein>
    <recommendedName>
        <fullName evidence="3">Ribosomal RNA-processing protein 7 C-terminal domain-containing protein</fullName>
    </recommendedName>
</protein>
<evidence type="ECO:0000313" key="4">
    <source>
        <dbReference type="EMBL" id="CAD9687952.1"/>
    </source>
</evidence>
<sequence>MKVSGLECISVLCPFPDCVEGLDASSSDENSRCELVDGENGRFFRKYVYVKPHGGNVEDGADTAFVANVGVTWSDEDIVKLFSSCGKVAGVARGVANMCHFARVTFASSKGLKKLMSLGGKKKALEFGKGAEGRDDVEDGRKSGTKLVGLEEYQAERPGLDVLKQETEEYMKKFHEFEEEERRREMEKQADDDGFTVVKYRKSSRGVGPEGDANEPPRKKKKKELKNFYRFQMREEKRDKLLELRKKFEEDKLHIQRLKDSRKFKPFK</sequence>
<dbReference type="GO" id="GO:0000028">
    <property type="term" value="P:ribosomal small subunit assembly"/>
    <property type="evidence" value="ECO:0007669"/>
    <property type="project" value="TreeGrafter"/>
</dbReference>
<reference evidence="4" key="1">
    <citation type="submission" date="2021-01" db="EMBL/GenBank/DDBJ databases">
        <authorList>
            <person name="Corre E."/>
            <person name="Pelletier E."/>
            <person name="Niang G."/>
            <person name="Scheremetjew M."/>
            <person name="Finn R."/>
            <person name="Kale V."/>
            <person name="Holt S."/>
            <person name="Cochrane G."/>
            <person name="Meng A."/>
            <person name="Brown T."/>
            <person name="Cohen L."/>
        </authorList>
    </citation>
    <scope>NUCLEOTIDE SEQUENCE</scope>
    <source>
        <strain evidence="4">NY070348D</strain>
    </source>
</reference>
<evidence type="ECO:0000256" key="2">
    <source>
        <dbReference type="SAM" id="MobiDB-lite"/>
    </source>
</evidence>
<dbReference type="InterPro" id="IPR012677">
    <property type="entry name" value="Nucleotide-bd_a/b_plait_sf"/>
</dbReference>
<dbReference type="Gene3D" id="6.10.250.1770">
    <property type="match status" value="1"/>
</dbReference>
<dbReference type="Gene3D" id="3.30.70.330">
    <property type="match status" value="1"/>
</dbReference>
<evidence type="ECO:0000256" key="1">
    <source>
        <dbReference type="ARBA" id="ARBA00006110"/>
    </source>
</evidence>
<dbReference type="InterPro" id="IPR040446">
    <property type="entry name" value="RRP7"/>
</dbReference>
<organism evidence="4">
    <name type="scientific">Mucochytrium quahogii</name>
    <dbReference type="NCBI Taxonomy" id="96639"/>
    <lineage>
        <taxon>Eukaryota</taxon>
        <taxon>Sar</taxon>
        <taxon>Stramenopiles</taxon>
        <taxon>Bigyra</taxon>
        <taxon>Labyrinthulomycetes</taxon>
        <taxon>Thraustochytrida</taxon>
        <taxon>Thraustochytriidae</taxon>
        <taxon>Mucochytrium</taxon>
    </lineage>
</organism>
<comment type="similarity">
    <text evidence="1">Belongs to the RRP7 family.</text>
</comment>
<dbReference type="SUPFAM" id="SSF54928">
    <property type="entry name" value="RNA-binding domain, RBD"/>
    <property type="match status" value="1"/>
</dbReference>
<name>A0A7S2S2W7_9STRA</name>
<dbReference type="EMBL" id="HBHK01015444">
    <property type="protein sequence ID" value="CAD9687952.1"/>
    <property type="molecule type" value="Transcribed_RNA"/>
</dbReference>
<feature type="region of interest" description="Disordered" evidence="2">
    <location>
        <begin position="181"/>
        <end position="226"/>
    </location>
</feature>
<dbReference type="PANTHER" id="PTHR13191">
    <property type="entry name" value="RIBOSOMAL RNA PROCESSING PROTEIN 7-RELATED"/>
    <property type="match status" value="1"/>
</dbReference>
<dbReference type="GO" id="GO:0003676">
    <property type="term" value="F:nucleic acid binding"/>
    <property type="evidence" value="ECO:0007669"/>
    <property type="project" value="InterPro"/>
</dbReference>
<proteinExistence type="inferred from homology"/>
<accession>A0A7S2S2W7</accession>
<gene>
    <name evidence="4" type="ORF">QSP1433_LOCUS9707</name>
</gene>
<evidence type="ECO:0000259" key="3">
    <source>
        <dbReference type="Pfam" id="PF12923"/>
    </source>
</evidence>
<dbReference type="Pfam" id="PF12923">
    <property type="entry name" value="RRP7"/>
    <property type="match status" value="1"/>
</dbReference>
<feature type="compositionally biased region" description="Basic and acidic residues" evidence="2">
    <location>
        <begin position="181"/>
        <end position="191"/>
    </location>
</feature>
<feature type="domain" description="Ribosomal RNA-processing protein 7 C-terminal" evidence="3">
    <location>
        <begin position="155"/>
        <end position="267"/>
    </location>
</feature>
<dbReference type="PANTHER" id="PTHR13191:SF0">
    <property type="entry name" value="RIBOSOMAL RNA-PROCESSING PROTEIN 7 HOMOLOG A-RELATED"/>
    <property type="match status" value="1"/>
</dbReference>
<dbReference type="InterPro" id="IPR035979">
    <property type="entry name" value="RBD_domain_sf"/>
</dbReference>
<dbReference type="GO" id="GO:0032545">
    <property type="term" value="C:CURI complex"/>
    <property type="evidence" value="ECO:0007669"/>
    <property type="project" value="TreeGrafter"/>
</dbReference>
<dbReference type="InterPro" id="IPR024326">
    <property type="entry name" value="RRP7_C"/>
</dbReference>